<evidence type="ECO:0000313" key="3">
    <source>
        <dbReference type="EMBL" id="GEJ56358.1"/>
    </source>
</evidence>
<feature type="region of interest" description="Disordered" evidence="1">
    <location>
        <begin position="1"/>
        <end position="48"/>
    </location>
</feature>
<sequence length="189" mass="21112">MSEAKRSEGPEAALEPAAGEAGVEGELPPGEEGQPGRHRSKTMSRKEIARDLRRQRALGLLDPELQATIQEIEQSRPRSRADCAQGERPCMFISCKHHLYLDVNPETGSIKLNFPDKEIWELDETCALDVADRGGITLEEVGTIMNLTRERIRQVETRGLLKLRTIAEDEPRTPAVAPRATVFDQEDED</sequence>
<evidence type="ECO:0000313" key="4">
    <source>
        <dbReference type="Proteomes" id="UP000503640"/>
    </source>
</evidence>
<dbReference type="InterPro" id="IPR036388">
    <property type="entry name" value="WH-like_DNA-bd_sf"/>
</dbReference>
<dbReference type="RefSeq" id="WP_176063758.1">
    <property type="nucleotide sequence ID" value="NZ_BJTG01000002.1"/>
</dbReference>
<feature type="domain" description="RNA polymerase sigma-70" evidence="2">
    <location>
        <begin position="137"/>
        <end position="163"/>
    </location>
</feature>
<evidence type="ECO:0000256" key="1">
    <source>
        <dbReference type="SAM" id="MobiDB-lite"/>
    </source>
</evidence>
<feature type="compositionally biased region" description="Low complexity" evidence="1">
    <location>
        <begin position="10"/>
        <end position="32"/>
    </location>
</feature>
<dbReference type="GO" id="GO:0006352">
    <property type="term" value="P:DNA-templated transcription initiation"/>
    <property type="evidence" value="ECO:0007669"/>
    <property type="project" value="InterPro"/>
</dbReference>
<organism evidence="3 4">
    <name type="scientific">Anaeromyxobacter diazotrophicus</name>
    <dbReference type="NCBI Taxonomy" id="2590199"/>
    <lineage>
        <taxon>Bacteria</taxon>
        <taxon>Pseudomonadati</taxon>
        <taxon>Myxococcota</taxon>
        <taxon>Myxococcia</taxon>
        <taxon>Myxococcales</taxon>
        <taxon>Cystobacterineae</taxon>
        <taxon>Anaeromyxobacteraceae</taxon>
        <taxon>Anaeromyxobacter</taxon>
    </lineage>
</organism>
<dbReference type="SUPFAM" id="SSF88659">
    <property type="entry name" value="Sigma3 and sigma4 domains of RNA polymerase sigma factors"/>
    <property type="match status" value="1"/>
</dbReference>
<dbReference type="Pfam" id="PF04545">
    <property type="entry name" value="Sigma70_r4"/>
    <property type="match status" value="1"/>
</dbReference>
<gene>
    <name evidence="3" type="ORF">AMYX_10990</name>
</gene>
<dbReference type="InterPro" id="IPR007630">
    <property type="entry name" value="RNA_pol_sigma70_r4"/>
</dbReference>
<name>A0A7I9VJL4_9BACT</name>
<reference evidence="4" key="1">
    <citation type="journal article" date="2020" name="Appl. Environ. Microbiol.">
        <title>Diazotrophic Anaeromyxobacter Isolates from Soils.</title>
        <authorList>
            <person name="Masuda Y."/>
            <person name="Yamanaka H."/>
            <person name="Xu Z.X."/>
            <person name="Shiratori Y."/>
            <person name="Aono T."/>
            <person name="Amachi S."/>
            <person name="Senoo K."/>
            <person name="Itoh H."/>
        </authorList>
    </citation>
    <scope>NUCLEOTIDE SEQUENCE [LARGE SCALE GENOMIC DNA]</scope>
    <source>
        <strain evidence="4">R267</strain>
    </source>
</reference>
<accession>A0A7I9VJL4</accession>
<keyword evidence="4" id="KW-1185">Reference proteome</keyword>
<proteinExistence type="predicted"/>
<protein>
    <recommendedName>
        <fullName evidence="2">RNA polymerase sigma-70 domain-containing protein</fullName>
    </recommendedName>
</protein>
<dbReference type="InterPro" id="IPR000943">
    <property type="entry name" value="RNA_pol_sigma70"/>
</dbReference>
<dbReference type="InterPro" id="IPR013324">
    <property type="entry name" value="RNA_pol_sigma_r3/r4-like"/>
</dbReference>
<dbReference type="GO" id="GO:0003700">
    <property type="term" value="F:DNA-binding transcription factor activity"/>
    <property type="evidence" value="ECO:0007669"/>
    <property type="project" value="InterPro"/>
</dbReference>
<dbReference type="EMBL" id="BJTG01000002">
    <property type="protein sequence ID" value="GEJ56358.1"/>
    <property type="molecule type" value="Genomic_DNA"/>
</dbReference>
<dbReference type="Proteomes" id="UP000503640">
    <property type="component" value="Unassembled WGS sequence"/>
</dbReference>
<dbReference type="PROSITE" id="PS00716">
    <property type="entry name" value="SIGMA70_2"/>
    <property type="match status" value="1"/>
</dbReference>
<dbReference type="AlphaFoldDB" id="A0A7I9VJL4"/>
<evidence type="ECO:0000259" key="2">
    <source>
        <dbReference type="PROSITE" id="PS00716"/>
    </source>
</evidence>
<dbReference type="Gene3D" id="1.10.10.10">
    <property type="entry name" value="Winged helix-like DNA-binding domain superfamily/Winged helix DNA-binding domain"/>
    <property type="match status" value="1"/>
</dbReference>
<comment type="caution">
    <text evidence="3">The sequence shown here is derived from an EMBL/GenBank/DDBJ whole genome shotgun (WGS) entry which is preliminary data.</text>
</comment>